<organism evidence="1 2">
    <name type="scientific">Stenotrophomonas indicatrix</name>
    <dbReference type="NCBI Taxonomy" id="2045451"/>
    <lineage>
        <taxon>Bacteria</taxon>
        <taxon>Pseudomonadati</taxon>
        <taxon>Pseudomonadota</taxon>
        <taxon>Gammaproteobacteria</taxon>
        <taxon>Lysobacterales</taxon>
        <taxon>Lysobacteraceae</taxon>
        <taxon>Stenotrophomonas</taxon>
    </lineage>
</organism>
<accession>A0A1W1GZW2</accession>
<name>A0A1W1GZW2_9GAMM</name>
<proteinExistence type="predicted"/>
<dbReference type="Proteomes" id="UP000191133">
    <property type="component" value="Unassembled WGS sequence"/>
</dbReference>
<dbReference type="AlphaFoldDB" id="A0A1W1GZW2"/>
<evidence type="ECO:0000313" key="1">
    <source>
        <dbReference type="EMBL" id="SLM24886.1"/>
    </source>
</evidence>
<gene>
    <name evidence="1" type="ORF">SAMN04488690_2614</name>
</gene>
<sequence length="102" mass="11342">MADDQTPISTVEADRSQEAWDGVTYVVFAAERQCLPEDFEGRAEVAQDAIGEPWKAYDLHDGRCPAWTGGHCQCGLVSCFSNGRWVAEVDMFHSLQAVHVMH</sequence>
<protein>
    <submittedName>
        <fullName evidence="1">Uncharacterized protein</fullName>
    </submittedName>
</protein>
<reference evidence="2" key="1">
    <citation type="submission" date="2016-10" db="EMBL/GenBank/DDBJ databases">
        <authorList>
            <person name="Varghese N."/>
        </authorList>
    </citation>
    <scope>NUCLEOTIDE SEQUENCE [LARGE SCALE GENOMIC DNA]</scope>
    <source>
        <strain evidence="2">92MFCol6.1</strain>
    </source>
</reference>
<evidence type="ECO:0000313" key="2">
    <source>
        <dbReference type="Proteomes" id="UP000191133"/>
    </source>
</evidence>
<dbReference type="EMBL" id="FWEU01000003">
    <property type="protein sequence ID" value="SLM24886.1"/>
    <property type="molecule type" value="Genomic_DNA"/>
</dbReference>